<protein>
    <submittedName>
        <fullName evidence="1">Uncharacterized protein</fullName>
    </submittedName>
</protein>
<feature type="non-terminal residue" evidence="1">
    <location>
        <position position="1"/>
    </location>
</feature>
<reference evidence="1" key="1">
    <citation type="journal article" date="2014" name="Front. Microbiol.">
        <title>High frequency of phylogenetically diverse reductive dehalogenase-homologous genes in deep subseafloor sedimentary metagenomes.</title>
        <authorList>
            <person name="Kawai M."/>
            <person name="Futagami T."/>
            <person name="Toyoda A."/>
            <person name="Takaki Y."/>
            <person name="Nishi S."/>
            <person name="Hori S."/>
            <person name="Arai W."/>
            <person name="Tsubouchi T."/>
            <person name="Morono Y."/>
            <person name="Uchiyama I."/>
            <person name="Ito T."/>
            <person name="Fujiyama A."/>
            <person name="Inagaki F."/>
            <person name="Takami H."/>
        </authorList>
    </citation>
    <scope>NUCLEOTIDE SEQUENCE</scope>
    <source>
        <strain evidence="1">Expedition CK06-06</strain>
    </source>
</reference>
<proteinExistence type="predicted"/>
<sequence>ADESGVPTMTTISKNQVVTADIVAVPGLTPGSDLTAHLRCIQTIASLP</sequence>
<comment type="caution">
    <text evidence="1">The sequence shown here is derived from an EMBL/GenBank/DDBJ whole genome shotgun (WGS) entry which is preliminary data.</text>
</comment>
<name>X1SGX1_9ZZZZ</name>
<gene>
    <name evidence="1" type="ORF">S12H4_08770</name>
</gene>
<dbReference type="AlphaFoldDB" id="X1SGX1"/>
<organism evidence="1">
    <name type="scientific">marine sediment metagenome</name>
    <dbReference type="NCBI Taxonomy" id="412755"/>
    <lineage>
        <taxon>unclassified sequences</taxon>
        <taxon>metagenomes</taxon>
        <taxon>ecological metagenomes</taxon>
    </lineage>
</organism>
<dbReference type="EMBL" id="BARW01003435">
    <property type="protein sequence ID" value="GAI66984.1"/>
    <property type="molecule type" value="Genomic_DNA"/>
</dbReference>
<accession>X1SGX1</accession>
<evidence type="ECO:0000313" key="1">
    <source>
        <dbReference type="EMBL" id="GAI66984.1"/>
    </source>
</evidence>